<dbReference type="GO" id="GO:0006511">
    <property type="term" value="P:ubiquitin-dependent protein catabolic process"/>
    <property type="evidence" value="ECO:0007669"/>
    <property type="project" value="TreeGrafter"/>
</dbReference>
<protein>
    <submittedName>
        <fullName evidence="7">Zinc finger, C3HC4 type</fullName>
    </submittedName>
</protein>
<feature type="compositionally biased region" description="Low complexity" evidence="5">
    <location>
        <begin position="210"/>
        <end position="221"/>
    </location>
</feature>
<evidence type="ECO:0000256" key="2">
    <source>
        <dbReference type="ARBA" id="ARBA00022771"/>
    </source>
</evidence>
<dbReference type="InterPro" id="IPR017907">
    <property type="entry name" value="Znf_RING_CS"/>
</dbReference>
<reference evidence="7 8" key="1">
    <citation type="submission" date="2015-03" db="EMBL/GenBank/DDBJ databases">
        <title>Draft genome of the nematode, Opisthorchis viverrini.</title>
        <authorList>
            <person name="Mitreva M."/>
        </authorList>
    </citation>
    <scope>NUCLEOTIDE SEQUENCE [LARGE SCALE GENOMIC DNA]</scope>
    <source>
        <strain evidence="7">Khon Kaen</strain>
    </source>
</reference>
<keyword evidence="1" id="KW-0479">Metal-binding</keyword>
<keyword evidence="8" id="KW-1185">Reference proteome</keyword>
<feature type="region of interest" description="Disordered" evidence="5">
    <location>
        <begin position="207"/>
        <end position="232"/>
    </location>
</feature>
<dbReference type="PANTHER" id="PTHR46016">
    <property type="entry name" value="ZINC FINGER, RING/FYVE/PHD-TYPE"/>
    <property type="match status" value="1"/>
</dbReference>
<dbReference type="Gene3D" id="3.30.40.10">
    <property type="entry name" value="Zinc/RING finger domain, C3HC4 (zinc finger)"/>
    <property type="match status" value="1"/>
</dbReference>
<keyword evidence="2 4" id="KW-0863">Zinc-finger</keyword>
<evidence type="ECO:0000256" key="5">
    <source>
        <dbReference type="SAM" id="MobiDB-lite"/>
    </source>
</evidence>
<dbReference type="InterPro" id="IPR013083">
    <property type="entry name" value="Znf_RING/FYVE/PHD"/>
</dbReference>
<name>A0A1S8X1G9_OPIVI</name>
<dbReference type="InterPro" id="IPR001841">
    <property type="entry name" value="Znf_RING"/>
</dbReference>
<evidence type="ECO:0000313" key="8">
    <source>
        <dbReference type="Proteomes" id="UP000243686"/>
    </source>
</evidence>
<gene>
    <name evidence="7" type="ORF">X801_03558</name>
</gene>
<evidence type="ECO:0000256" key="4">
    <source>
        <dbReference type="PROSITE-ProRule" id="PRU00175"/>
    </source>
</evidence>
<proteinExistence type="predicted"/>
<dbReference type="SMART" id="SM00184">
    <property type="entry name" value="RING"/>
    <property type="match status" value="1"/>
</dbReference>
<dbReference type="PROSITE" id="PS50089">
    <property type="entry name" value="ZF_RING_2"/>
    <property type="match status" value="1"/>
</dbReference>
<organism evidence="7 8">
    <name type="scientific">Opisthorchis viverrini</name>
    <name type="common">Southeast Asian liver fluke</name>
    <dbReference type="NCBI Taxonomy" id="6198"/>
    <lineage>
        <taxon>Eukaryota</taxon>
        <taxon>Metazoa</taxon>
        <taxon>Spiralia</taxon>
        <taxon>Lophotrochozoa</taxon>
        <taxon>Platyhelminthes</taxon>
        <taxon>Trematoda</taxon>
        <taxon>Digenea</taxon>
        <taxon>Opisthorchiida</taxon>
        <taxon>Opisthorchiata</taxon>
        <taxon>Opisthorchiidae</taxon>
        <taxon>Opisthorchis</taxon>
    </lineage>
</organism>
<dbReference type="GO" id="GO:0000209">
    <property type="term" value="P:protein polyubiquitination"/>
    <property type="evidence" value="ECO:0007669"/>
    <property type="project" value="TreeGrafter"/>
</dbReference>
<evidence type="ECO:0000256" key="1">
    <source>
        <dbReference type="ARBA" id="ARBA00022723"/>
    </source>
</evidence>
<evidence type="ECO:0000256" key="3">
    <source>
        <dbReference type="ARBA" id="ARBA00022833"/>
    </source>
</evidence>
<dbReference type="Proteomes" id="UP000243686">
    <property type="component" value="Unassembled WGS sequence"/>
</dbReference>
<evidence type="ECO:0000313" key="7">
    <source>
        <dbReference type="EMBL" id="OON20560.1"/>
    </source>
</evidence>
<accession>A0A1S8X1G9</accession>
<keyword evidence="3" id="KW-0862">Zinc</keyword>
<evidence type="ECO:0000259" key="6">
    <source>
        <dbReference type="PROSITE" id="PS50089"/>
    </source>
</evidence>
<dbReference type="Pfam" id="PF13923">
    <property type="entry name" value="zf-C3HC4_2"/>
    <property type="match status" value="1"/>
</dbReference>
<dbReference type="InterPro" id="IPR051438">
    <property type="entry name" value="RNF_E3_ubiq-protein_ligase"/>
</dbReference>
<dbReference type="PROSITE" id="PS00518">
    <property type="entry name" value="ZF_RING_1"/>
    <property type="match status" value="1"/>
</dbReference>
<feature type="domain" description="RING-type" evidence="6">
    <location>
        <begin position="49"/>
        <end position="87"/>
    </location>
</feature>
<sequence>MHHDFLIENAITPRMPARKGSTRKSVNLIEVPEERTFVNPSAVSPHLSCPICQEVFVNPQRAPCGHSFCKTCIDPWLTNNPICPLDRRPVTKSSMHHDFLIENVIGDYMVACPWRALGCDFIGPLHLLPSHKKSCLMNPGSLPPALRAHTTELMTRSQVTNTKAACLHEFKKSPSLPVLLSSVQTTATTTPNSASVNTDIENALRVNGASTSSSSPSPSTSQPAEPAETTETSVIHVTDDEEEHLPPVRPPNLLFRLYHNSDTNSRDLLCSFLDNAAIPAPSPPSKRRKRR</sequence>
<dbReference type="AlphaFoldDB" id="A0A1S8X1G9"/>
<dbReference type="SUPFAM" id="SSF57850">
    <property type="entry name" value="RING/U-box"/>
    <property type="match status" value="1"/>
</dbReference>
<dbReference type="InterPro" id="IPR003613">
    <property type="entry name" value="Ubox_domain"/>
</dbReference>
<dbReference type="SMART" id="SM00504">
    <property type="entry name" value="Ubox"/>
    <property type="match status" value="1"/>
</dbReference>
<dbReference type="EMBL" id="KV892569">
    <property type="protein sequence ID" value="OON20560.1"/>
    <property type="molecule type" value="Genomic_DNA"/>
</dbReference>
<dbReference type="GO" id="GO:0008270">
    <property type="term" value="F:zinc ion binding"/>
    <property type="evidence" value="ECO:0007669"/>
    <property type="project" value="UniProtKB-KW"/>
</dbReference>
<dbReference type="PANTHER" id="PTHR46016:SF1">
    <property type="entry name" value="RING-TYPE DOMAIN-CONTAINING PROTEIN"/>
    <property type="match status" value="1"/>
</dbReference>
<dbReference type="GO" id="GO:0061630">
    <property type="term" value="F:ubiquitin protein ligase activity"/>
    <property type="evidence" value="ECO:0007669"/>
    <property type="project" value="TreeGrafter"/>
</dbReference>